<dbReference type="InterPro" id="IPR003838">
    <property type="entry name" value="ABC3_permease_C"/>
</dbReference>
<dbReference type="Pfam" id="PF18075">
    <property type="entry name" value="FtsX_ECD"/>
    <property type="match status" value="1"/>
</dbReference>
<keyword evidence="5 10" id="KW-0132">Cell division</keyword>
<keyword evidence="4 10" id="KW-1003">Cell membrane</keyword>
<dbReference type="PANTHER" id="PTHR47755">
    <property type="entry name" value="CELL DIVISION PROTEIN FTSX"/>
    <property type="match status" value="1"/>
</dbReference>
<keyword evidence="8 10" id="KW-0472">Membrane</keyword>
<evidence type="ECO:0000256" key="3">
    <source>
        <dbReference type="ARBA" id="ARBA00021907"/>
    </source>
</evidence>
<dbReference type="GO" id="GO:0051301">
    <property type="term" value="P:cell division"/>
    <property type="evidence" value="ECO:0007669"/>
    <property type="project" value="UniProtKB-KW"/>
</dbReference>
<dbReference type="GO" id="GO:0005886">
    <property type="term" value="C:plasma membrane"/>
    <property type="evidence" value="ECO:0007669"/>
    <property type="project" value="UniProtKB-SubCell"/>
</dbReference>
<dbReference type="InterPro" id="IPR004513">
    <property type="entry name" value="FtsX"/>
</dbReference>
<keyword evidence="7 11" id="KW-1133">Transmembrane helix</keyword>
<comment type="function">
    <text evidence="10">Part of the ABC transporter FtsEX involved in asymmetric cellular division facilitating the initiation of sporulation.</text>
</comment>
<evidence type="ECO:0000256" key="5">
    <source>
        <dbReference type="ARBA" id="ARBA00022618"/>
    </source>
</evidence>
<evidence type="ECO:0000256" key="9">
    <source>
        <dbReference type="ARBA" id="ARBA00023306"/>
    </source>
</evidence>
<protein>
    <recommendedName>
        <fullName evidence="3 10">Cell division protein FtsX</fullName>
    </recommendedName>
</protein>
<dbReference type="NCBIfam" id="NF038347">
    <property type="entry name" value="FtsX_Gpos"/>
    <property type="match status" value="1"/>
</dbReference>
<feature type="transmembrane region" description="Helical" evidence="11">
    <location>
        <begin position="267"/>
        <end position="291"/>
    </location>
</feature>
<keyword evidence="9 10" id="KW-0131">Cell cycle</keyword>
<evidence type="ECO:0000256" key="11">
    <source>
        <dbReference type="SAM" id="Phobius"/>
    </source>
</evidence>
<accession>A0A9E2NLW7</accession>
<reference evidence="14" key="2">
    <citation type="submission" date="2021-04" db="EMBL/GenBank/DDBJ databases">
        <authorList>
            <person name="Gilroy R."/>
        </authorList>
    </citation>
    <scope>NUCLEOTIDE SEQUENCE</scope>
    <source>
        <strain evidence="14">B5-657</strain>
    </source>
</reference>
<comment type="caution">
    <text evidence="14">The sequence shown here is derived from an EMBL/GenBank/DDBJ whole genome shotgun (WGS) entry which is preliminary data.</text>
</comment>
<dbReference type="Pfam" id="PF02687">
    <property type="entry name" value="FtsX"/>
    <property type="match status" value="1"/>
</dbReference>
<evidence type="ECO:0000256" key="7">
    <source>
        <dbReference type="ARBA" id="ARBA00022989"/>
    </source>
</evidence>
<evidence type="ECO:0000256" key="4">
    <source>
        <dbReference type="ARBA" id="ARBA00022475"/>
    </source>
</evidence>
<evidence type="ECO:0000256" key="10">
    <source>
        <dbReference type="PIRNR" id="PIRNR003097"/>
    </source>
</evidence>
<feature type="transmembrane region" description="Helical" evidence="11">
    <location>
        <begin position="21"/>
        <end position="44"/>
    </location>
</feature>
<feature type="domain" description="ABC3 transporter permease C-terminal" evidence="12">
    <location>
        <begin position="175"/>
        <end position="291"/>
    </location>
</feature>
<evidence type="ECO:0000256" key="1">
    <source>
        <dbReference type="ARBA" id="ARBA00004651"/>
    </source>
</evidence>
<keyword evidence="6 11" id="KW-0812">Transmembrane</keyword>
<evidence type="ECO:0000313" key="15">
    <source>
        <dbReference type="Proteomes" id="UP000824229"/>
    </source>
</evidence>
<dbReference type="PANTHER" id="PTHR47755:SF1">
    <property type="entry name" value="CELL DIVISION PROTEIN FTSX"/>
    <property type="match status" value="1"/>
</dbReference>
<gene>
    <name evidence="14" type="primary">ftsX</name>
    <name evidence="14" type="ORF">H9872_07215</name>
</gene>
<feature type="domain" description="FtsX extracellular" evidence="13">
    <location>
        <begin position="61"/>
        <end position="150"/>
    </location>
</feature>
<proteinExistence type="inferred from homology"/>
<dbReference type="AlphaFoldDB" id="A0A9E2NLW7"/>
<sequence length="297" mass="33308">MKWSTLKYLFKEGIIGLWRNRTMAVASIGTIVLCLLILGMSYGVGTNIDYLIEQIETKFGITAYIKEGLTELEILNLRYEVEQLEDVASVTYISKEEALKNFSADNEDESLFEMFKEDNPLPASLEITTVDIKNQGQLIERLNNIEGIDETVYFQNETQTFINIRNTVNYICYGILICLIVVGLLLMSNTIKLTVYIRKREINIMKYVGATDSFIRVPFLIEGMLVGFIGALISILMVTFAYDWISEKAANVSGVLAELSLVPTAEIISSLIPMYLALGIGIGLIGSMFAIHKHLKV</sequence>
<dbReference type="InterPro" id="IPR040690">
    <property type="entry name" value="FtsX_ECD"/>
</dbReference>
<dbReference type="Proteomes" id="UP000824229">
    <property type="component" value="Unassembled WGS sequence"/>
</dbReference>
<evidence type="ECO:0000256" key="8">
    <source>
        <dbReference type="ARBA" id="ARBA00023136"/>
    </source>
</evidence>
<evidence type="ECO:0000313" key="14">
    <source>
        <dbReference type="EMBL" id="MBU3804529.1"/>
    </source>
</evidence>
<dbReference type="InterPro" id="IPR058204">
    <property type="entry name" value="FtsX_firmicutes-type"/>
</dbReference>
<feature type="transmembrane region" description="Helical" evidence="11">
    <location>
        <begin position="173"/>
        <end position="197"/>
    </location>
</feature>
<evidence type="ECO:0000256" key="2">
    <source>
        <dbReference type="ARBA" id="ARBA00007379"/>
    </source>
</evidence>
<evidence type="ECO:0000256" key="6">
    <source>
        <dbReference type="ARBA" id="ARBA00022692"/>
    </source>
</evidence>
<evidence type="ECO:0000259" key="12">
    <source>
        <dbReference type="Pfam" id="PF02687"/>
    </source>
</evidence>
<reference evidence="14" key="1">
    <citation type="journal article" date="2021" name="PeerJ">
        <title>Extensive microbial diversity within the chicken gut microbiome revealed by metagenomics and culture.</title>
        <authorList>
            <person name="Gilroy R."/>
            <person name="Ravi A."/>
            <person name="Getino M."/>
            <person name="Pursley I."/>
            <person name="Horton D.L."/>
            <person name="Alikhan N.F."/>
            <person name="Baker D."/>
            <person name="Gharbi K."/>
            <person name="Hall N."/>
            <person name="Watson M."/>
            <person name="Adriaenssens E.M."/>
            <person name="Foster-Nyarko E."/>
            <person name="Jarju S."/>
            <person name="Secka A."/>
            <person name="Antonio M."/>
            <person name="Oren A."/>
            <person name="Chaudhuri R.R."/>
            <person name="La Ragione R."/>
            <person name="Hildebrand F."/>
            <person name="Pallen M.J."/>
        </authorList>
    </citation>
    <scope>NUCLEOTIDE SEQUENCE</scope>
    <source>
        <strain evidence="14">B5-657</strain>
    </source>
</reference>
<evidence type="ECO:0000259" key="13">
    <source>
        <dbReference type="Pfam" id="PF18075"/>
    </source>
</evidence>
<dbReference type="PIRSF" id="PIRSF003097">
    <property type="entry name" value="FtsX"/>
    <property type="match status" value="1"/>
</dbReference>
<organism evidence="14 15">
    <name type="scientific">Candidatus Cellulosilyticum pullistercoris</name>
    <dbReference type="NCBI Taxonomy" id="2838521"/>
    <lineage>
        <taxon>Bacteria</taxon>
        <taxon>Bacillati</taxon>
        <taxon>Bacillota</taxon>
        <taxon>Clostridia</taxon>
        <taxon>Lachnospirales</taxon>
        <taxon>Cellulosilyticaceae</taxon>
        <taxon>Cellulosilyticum</taxon>
    </lineage>
</organism>
<dbReference type="Gene3D" id="3.30.70.3040">
    <property type="match status" value="1"/>
</dbReference>
<name>A0A9E2NLW7_9FIRM</name>
<comment type="similarity">
    <text evidence="2 10">Belongs to the ABC-4 integral membrane protein family. FtsX subfamily.</text>
</comment>
<dbReference type="EMBL" id="JAHLFQ010000162">
    <property type="protein sequence ID" value="MBU3804529.1"/>
    <property type="molecule type" value="Genomic_DNA"/>
</dbReference>
<comment type="subcellular location">
    <subcellularLocation>
        <location evidence="1">Cell membrane</location>
        <topology evidence="1">Multi-pass membrane protein</topology>
    </subcellularLocation>
</comment>
<feature type="transmembrane region" description="Helical" evidence="11">
    <location>
        <begin position="217"/>
        <end position="242"/>
    </location>
</feature>